<proteinExistence type="predicted"/>
<sequence length="100" mass="11114">MKSIMQKALLSAAIMMAMSATYFATAQQFPPQKVLTDLSQEQIKQINALGGIPNKDVTSPAYDFKLSKILTPAQAARYNELKDGVRRNGKVNYEFNIDSK</sequence>
<comment type="caution">
    <text evidence="2">The sequence shown here is derived from an EMBL/GenBank/DDBJ whole genome shotgun (WGS) entry which is preliminary data.</text>
</comment>
<dbReference type="Proteomes" id="UP000823934">
    <property type="component" value="Unassembled WGS sequence"/>
</dbReference>
<reference evidence="2" key="2">
    <citation type="submission" date="2021-04" db="EMBL/GenBank/DDBJ databases">
        <authorList>
            <person name="Gilroy R."/>
        </authorList>
    </citation>
    <scope>NUCLEOTIDE SEQUENCE</scope>
    <source>
        <strain evidence="2">CHK160-9182</strain>
    </source>
</reference>
<reference evidence="2" key="1">
    <citation type="journal article" date="2021" name="PeerJ">
        <title>Extensive microbial diversity within the chicken gut microbiome revealed by metagenomics and culture.</title>
        <authorList>
            <person name="Gilroy R."/>
            <person name="Ravi A."/>
            <person name="Getino M."/>
            <person name="Pursley I."/>
            <person name="Horton D.L."/>
            <person name="Alikhan N.F."/>
            <person name="Baker D."/>
            <person name="Gharbi K."/>
            <person name="Hall N."/>
            <person name="Watson M."/>
            <person name="Adriaenssens E.M."/>
            <person name="Foster-Nyarko E."/>
            <person name="Jarju S."/>
            <person name="Secka A."/>
            <person name="Antonio M."/>
            <person name="Oren A."/>
            <person name="Chaudhuri R.R."/>
            <person name="La Ragione R."/>
            <person name="Hildebrand F."/>
            <person name="Pallen M.J."/>
        </authorList>
    </citation>
    <scope>NUCLEOTIDE SEQUENCE</scope>
    <source>
        <strain evidence="2">CHK160-9182</strain>
    </source>
</reference>
<organism evidence="2 3">
    <name type="scientific">Candidatus Ignatzschineria merdigallinarum</name>
    <dbReference type="NCBI Taxonomy" id="2838621"/>
    <lineage>
        <taxon>Bacteria</taxon>
        <taxon>Pseudomonadati</taxon>
        <taxon>Pseudomonadota</taxon>
        <taxon>Gammaproteobacteria</taxon>
        <taxon>Cardiobacteriales</taxon>
        <taxon>Ignatzschineriaceae</taxon>
        <taxon>Ignatzschineria</taxon>
    </lineage>
</organism>
<dbReference type="AlphaFoldDB" id="A0A9D1Q3X6"/>
<evidence type="ECO:0000313" key="3">
    <source>
        <dbReference type="Proteomes" id="UP000823934"/>
    </source>
</evidence>
<keyword evidence="1" id="KW-0732">Signal</keyword>
<gene>
    <name evidence="2" type="ORF">H9889_00090</name>
</gene>
<accession>A0A9D1Q3X6</accession>
<evidence type="ECO:0000313" key="2">
    <source>
        <dbReference type="EMBL" id="HIW05721.1"/>
    </source>
</evidence>
<feature type="chain" id="PRO_5039106587" evidence="1">
    <location>
        <begin position="27"/>
        <end position="100"/>
    </location>
</feature>
<protein>
    <submittedName>
        <fullName evidence="2">Uncharacterized protein</fullName>
    </submittedName>
</protein>
<name>A0A9D1Q3X6_9GAMM</name>
<feature type="signal peptide" evidence="1">
    <location>
        <begin position="1"/>
        <end position="26"/>
    </location>
</feature>
<dbReference type="EMBL" id="DXHP01000002">
    <property type="protein sequence ID" value="HIW05721.1"/>
    <property type="molecule type" value="Genomic_DNA"/>
</dbReference>
<evidence type="ECO:0000256" key="1">
    <source>
        <dbReference type="SAM" id="SignalP"/>
    </source>
</evidence>